<feature type="non-terminal residue" evidence="1">
    <location>
        <position position="87"/>
    </location>
</feature>
<comment type="caution">
    <text evidence="1">The sequence shown here is derived from an EMBL/GenBank/DDBJ whole genome shotgun (WGS) entry which is preliminary data.</text>
</comment>
<dbReference type="EMBL" id="CAJVCH010502312">
    <property type="protein sequence ID" value="CAG7821173.1"/>
    <property type="molecule type" value="Genomic_DNA"/>
</dbReference>
<name>A0A8J2PGA7_9HEXA</name>
<organism evidence="1 2">
    <name type="scientific">Allacma fusca</name>
    <dbReference type="NCBI Taxonomy" id="39272"/>
    <lineage>
        <taxon>Eukaryota</taxon>
        <taxon>Metazoa</taxon>
        <taxon>Ecdysozoa</taxon>
        <taxon>Arthropoda</taxon>
        <taxon>Hexapoda</taxon>
        <taxon>Collembola</taxon>
        <taxon>Symphypleona</taxon>
        <taxon>Sminthuridae</taxon>
        <taxon>Allacma</taxon>
    </lineage>
</organism>
<sequence>RWLQVHSPLPVIQHWDHLRALNSPRYQYKQLLTVAATTEADEKKDDESTTIISITIIETTPTIPTTTTTTTKAVPGMTLAKVPDKEV</sequence>
<dbReference type="AlphaFoldDB" id="A0A8J2PGA7"/>
<evidence type="ECO:0000313" key="1">
    <source>
        <dbReference type="EMBL" id="CAG7821173.1"/>
    </source>
</evidence>
<gene>
    <name evidence="1" type="ORF">AFUS01_LOCUS31526</name>
</gene>
<reference evidence="1" key="1">
    <citation type="submission" date="2021-06" db="EMBL/GenBank/DDBJ databases">
        <authorList>
            <person name="Hodson N. C."/>
            <person name="Mongue J. A."/>
            <person name="Jaron S. K."/>
        </authorList>
    </citation>
    <scope>NUCLEOTIDE SEQUENCE</scope>
</reference>
<keyword evidence="2" id="KW-1185">Reference proteome</keyword>
<proteinExistence type="predicted"/>
<feature type="non-terminal residue" evidence="1">
    <location>
        <position position="1"/>
    </location>
</feature>
<evidence type="ECO:0000313" key="2">
    <source>
        <dbReference type="Proteomes" id="UP000708208"/>
    </source>
</evidence>
<dbReference type="Proteomes" id="UP000708208">
    <property type="component" value="Unassembled WGS sequence"/>
</dbReference>
<protein>
    <submittedName>
        <fullName evidence="1">Uncharacterized protein</fullName>
    </submittedName>
</protein>
<accession>A0A8J2PGA7</accession>